<reference evidence="1 2" key="1">
    <citation type="submission" date="2020-04" db="EMBL/GenBank/DDBJ databases">
        <title>MicrobeNet Type strains.</title>
        <authorList>
            <person name="Nicholson A.C."/>
        </authorList>
    </citation>
    <scope>NUCLEOTIDE SEQUENCE [LARGE SCALE GENOMIC DNA]</scope>
    <source>
        <strain evidence="1 2">DSM 44956</strain>
    </source>
</reference>
<evidence type="ECO:0000313" key="1">
    <source>
        <dbReference type="EMBL" id="NKY27737.1"/>
    </source>
</evidence>
<evidence type="ECO:0000313" key="2">
    <source>
        <dbReference type="Proteomes" id="UP000540698"/>
    </source>
</evidence>
<gene>
    <name evidence="1" type="ORF">HGB38_16095</name>
</gene>
<dbReference type="AlphaFoldDB" id="A0A7X6L4V3"/>
<dbReference type="RefSeq" id="WP_062969410.1">
    <property type="nucleotide sequence ID" value="NZ_JAAXOS010000007.1"/>
</dbReference>
<protein>
    <submittedName>
        <fullName evidence="1">Uncharacterized protein</fullName>
    </submittedName>
</protein>
<comment type="caution">
    <text evidence="1">The sequence shown here is derived from an EMBL/GenBank/DDBJ whole genome shotgun (WGS) entry which is preliminary data.</text>
</comment>
<sequence length="76" mass="8327">MTDANHSADPDRTLDSPIGAHLLSISLDVVNELVAELLETAEQHRTVAPQRAAQMAVLAIVLMEQTNIWLRQVARA</sequence>
<keyword evidence="2" id="KW-1185">Reference proteome</keyword>
<dbReference type="EMBL" id="JAAXOS010000007">
    <property type="protein sequence ID" value="NKY27737.1"/>
    <property type="molecule type" value="Genomic_DNA"/>
</dbReference>
<proteinExistence type="predicted"/>
<name>A0A7X6L4V3_9NOCA</name>
<dbReference type="Proteomes" id="UP000540698">
    <property type="component" value="Unassembled WGS sequence"/>
</dbReference>
<organism evidence="1 2">
    <name type="scientific">Nocardia gamkensis</name>
    <dbReference type="NCBI Taxonomy" id="352869"/>
    <lineage>
        <taxon>Bacteria</taxon>
        <taxon>Bacillati</taxon>
        <taxon>Actinomycetota</taxon>
        <taxon>Actinomycetes</taxon>
        <taxon>Mycobacteriales</taxon>
        <taxon>Nocardiaceae</taxon>
        <taxon>Nocardia</taxon>
    </lineage>
</organism>
<accession>A0A7X6L4V3</accession>